<proteinExistence type="predicted"/>
<protein>
    <submittedName>
        <fullName evidence="1">N-terminal C2 in EEIG1 and EHBP1 proteins-domain-containing protein</fullName>
    </submittedName>
</protein>
<keyword evidence="2" id="KW-1185">Reference proteome</keyword>
<evidence type="ECO:0000313" key="1">
    <source>
        <dbReference type="EMBL" id="KAI0089606.1"/>
    </source>
</evidence>
<evidence type="ECO:0000313" key="2">
    <source>
        <dbReference type="Proteomes" id="UP001055072"/>
    </source>
</evidence>
<sequence length="478" mass="52428">MASNKFSTLSESSSISSFGHSGNHGLRTQLGHILPKHATFLVHLNVEQLSNVPLVSGQFGVRWKFKNVHSGAGLLSKMKPRSASSMTGLGIRKDNRDNGRRVVTPLGSEIAEGSELGGRVSMGETDITPGSSTSAVFGHFLSASPPDTPVPAPASSPALIPLTATPSTTTVKSFGVEKRGEARGMTEWVALKNYNARWDHKVDVLVQMDIHRETGDLLPCELKLVAMQRVVHGDPNAPHQPRLGAVYLNLAEYACQGPVTRRYLLRESKTNATLKLTVEVEHVGGEKNFIPPPLRKGEIMASVTGILHNNDLYNTKLARNLDMYGRPEDEDWVDENFNGRPVSPYRDSDGHTDFDRLATSNGLRTTENLIDALFNPVPTASEKQSPFTYYDPEKALEAERAMEQQSIHESIESGHTEASSHASSMSSTTSDNSSGSFPGTDSQRRWWQKIRSSRPTTPSDKQFRPTTQHAASYPRFPS</sequence>
<reference evidence="1" key="1">
    <citation type="journal article" date="2021" name="Environ. Microbiol.">
        <title>Gene family expansions and transcriptome signatures uncover fungal adaptations to wood decay.</title>
        <authorList>
            <person name="Hage H."/>
            <person name="Miyauchi S."/>
            <person name="Viragh M."/>
            <person name="Drula E."/>
            <person name="Min B."/>
            <person name="Chaduli D."/>
            <person name="Navarro D."/>
            <person name="Favel A."/>
            <person name="Norest M."/>
            <person name="Lesage-Meessen L."/>
            <person name="Balint B."/>
            <person name="Merenyi Z."/>
            <person name="de Eugenio L."/>
            <person name="Morin E."/>
            <person name="Martinez A.T."/>
            <person name="Baldrian P."/>
            <person name="Stursova M."/>
            <person name="Martinez M.J."/>
            <person name="Novotny C."/>
            <person name="Magnuson J.K."/>
            <person name="Spatafora J.W."/>
            <person name="Maurice S."/>
            <person name="Pangilinan J."/>
            <person name="Andreopoulos W."/>
            <person name="LaButti K."/>
            <person name="Hundley H."/>
            <person name="Na H."/>
            <person name="Kuo A."/>
            <person name="Barry K."/>
            <person name="Lipzen A."/>
            <person name="Henrissat B."/>
            <person name="Riley R."/>
            <person name="Ahrendt S."/>
            <person name="Nagy L.G."/>
            <person name="Grigoriev I.V."/>
            <person name="Martin F."/>
            <person name="Rosso M.N."/>
        </authorList>
    </citation>
    <scope>NUCLEOTIDE SEQUENCE</scope>
    <source>
        <strain evidence="1">CBS 384.51</strain>
    </source>
</reference>
<dbReference type="EMBL" id="MU274910">
    <property type="protein sequence ID" value="KAI0089606.1"/>
    <property type="molecule type" value="Genomic_DNA"/>
</dbReference>
<organism evidence="1 2">
    <name type="scientific">Irpex rosettiformis</name>
    <dbReference type="NCBI Taxonomy" id="378272"/>
    <lineage>
        <taxon>Eukaryota</taxon>
        <taxon>Fungi</taxon>
        <taxon>Dikarya</taxon>
        <taxon>Basidiomycota</taxon>
        <taxon>Agaricomycotina</taxon>
        <taxon>Agaricomycetes</taxon>
        <taxon>Polyporales</taxon>
        <taxon>Irpicaceae</taxon>
        <taxon>Irpex</taxon>
    </lineage>
</organism>
<name>A0ACB8U5Z1_9APHY</name>
<dbReference type="Proteomes" id="UP001055072">
    <property type="component" value="Unassembled WGS sequence"/>
</dbReference>
<comment type="caution">
    <text evidence="1">The sequence shown here is derived from an EMBL/GenBank/DDBJ whole genome shotgun (WGS) entry which is preliminary data.</text>
</comment>
<accession>A0ACB8U5Z1</accession>
<gene>
    <name evidence="1" type="ORF">BDY19DRAFT_985015</name>
</gene>